<keyword evidence="11 14" id="KW-1133">Transmembrane helix</keyword>
<keyword evidence="10" id="KW-0067">ATP-binding</keyword>
<feature type="transmembrane region" description="Helical" evidence="14">
    <location>
        <begin position="204"/>
        <end position="226"/>
    </location>
</feature>
<dbReference type="Pfam" id="PF00512">
    <property type="entry name" value="HisKA"/>
    <property type="match status" value="1"/>
</dbReference>
<dbReference type="SMART" id="SM00387">
    <property type="entry name" value="HATPase_c"/>
    <property type="match status" value="1"/>
</dbReference>
<evidence type="ECO:0000256" key="11">
    <source>
        <dbReference type="ARBA" id="ARBA00022989"/>
    </source>
</evidence>
<keyword evidence="13 14" id="KW-0472">Membrane</keyword>
<dbReference type="SUPFAM" id="SSF47384">
    <property type="entry name" value="Homodimeric domain of signal transducing histidine kinase"/>
    <property type="match status" value="1"/>
</dbReference>
<dbReference type="SMART" id="SM00388">
    <property type="entry name" value="HisKA"/>
    <property type="match status" value="1"/>
</dbReference>
<evidence type="ECO:0000256" key="5">
    <source>
        <dbReference type="ARBA" id="ARBA00022553"/>
    </source>
</evidence>
<evidence type="ECO:0000256" key="3">
    <source>
        <dbReference type="ARBA" id="ARBA00012438"/>
    </source>
</evidence>
<evidence type="ECO:0000313" key="17">
    <source>
        <dbReference type="Proteomes" id="UP001292084"/>
    </source>
</evidence>
<dbReference type="CDD" id="cd00082">
    <property type="entry name" value="HisKA"/>
    <property type="match status" value="1"/>
</dbReference>
<dbReference type="PANTHER" id="PTHR45528:SF1">
    <property type="entry name" value="SENSOR HISTIDINE KINASE CPXA"/>
    <property type="match status" value="1"/>
</dbReference>
<dbReference type="Proteomes" id="UP001292084">
    <property type="component" value="Unassembled WGS sequence"/>
</dbReference>
<sequence length="505" mass="57742">MDIKLKNKSLLLIWLLLLSYGVGGIFHAWNRLYYFTEQPYYYWIYFGGCLTSLLTLYVWQRNIYFANQLAPEKWQKQYNRLPLDLAAFILLISIFSVIEQLENPSFLYSEYIGDIAYYFVTYSLFGLLITGFTMIQITYLFRRIKYSSDLIADWHRTLLYRSYQALKESFLNKRTGTQILLMSGYLFFSGGATVAAIVGVGLNIYILPIVLFPVLVIGFILLIVILKRTGDFNKIASATAAISEGRVTDDVRVRGNSALAQHAAHINQLKRDVNVSKREQAKSERLKTELITNVSHDLRTPLTSIMTYTQLLKDQMLTDEERNQYVNVIDQKSKRLKMLIEDLFEASKMASGSIELAKTRVDLNQLLEQSLAEHSEAIEESTLQLRVSKPDLPLTAHVDGQKIWRVFDNLISNMMKYSLPNTRVYIQLEPADGMNVITFKNVSAYELNGNIDELFERFKRGDDSRHTEGSGLGLAIAKSIIDLHDGEFDLDADGDLFKVTIRLAA</sequence>
<evidence type="ECO:0000256" key="9">
    <source>
        <dbReference type="ARBA" id="ARBA00022777"/>
    </source>
</evidence>
<evidence type="ECO:0000256" key="2">
    <source>
        <dbReference type="ARBA" id="ARBA00004651"/>
    </source>
</evidence>
<proteinExistence type="predicted"/>
<dbReference type="RefSeq" id="WP_322421740.1">
    <property type="nucleotide sequence ID" value="NZ_JAXQNN010000003.1"/>
</dbReference>
<protein>
    <recommendedName>
        <fullName evidence="3">histidine kinase</fullName>
        <ecNumber evidence="3">2.7.13.3</ecNumber>
    </recommendedName>
</protein>
<dbReference type="Gene3D" id="3.30.565.10">
    <property type="entry name" value="Histidine kinase-like ATPase, C-terminal domain"/>
    <property type="match status" value="1"/>
</dbReference>
<feature type="domain" description="Histidine kinase" evidence="15">
    <location>
        <begin position="293"/>
        <end position="505"/>
    </location>
</feature>
<dbReference type="InterPro" id="IPR036097">
    <property type="entry name" value="HisK_dim/P_sf"/>
</dbReference>
<reference evidence="16 17" key="1">
    <citation type="submission" date="2023-12" db="EMBL/GenBank/DDBJ databases">
        <title>Jeotgalibacillus haloalkaliphilus sp. nov., a novel salt-tolerant bacteria, isolated from the estuary of the Fenhe River into the Yellow River.</title>
        <authorList>
            <person name="Li Y."/>
        </authorList>
    </citation>
    <scope>NUCLEOTIDE SEQUENCE [LARGE SCALE GENOMIC DNA]</scope>
    <source>
        <strain evidence="16 17">HH7-29</strain>
    </source>
</reference>
<keyword evidence="17" id="KW-1185">Reference proteome</keyword>
<gene>
    <name evidence="16" type="ORF">UFB30_11030</name>
</gene>
<dbReference type="GO" id="GO:0016301">
    <property type="term" value="F:kinase activity"/>
    <property type="evidence" value="ECO:0007669"/>
    <property type="project" value="UniProtKB-KW"/>
</dbReference>
<evidence type="ECO:0000256" key="4">
    <source>
        <dbReference type="ARBA" id="ARBA00022475"/>
    </source>
</evidence>
<dbReference type="SUPFAM" id="SSF55874">
    <property type="entry name" value="ATPase domain of HSP90 chaperone/DNA topoisomerase II/histidine kinase"/>
    <property type="match status" value="1"/>
</dbReference>
<keyword evidence="9 16" id="KW-0418">Kinase</keyword>
<evidence type="ECO:0000256" key="8">
    <source>
        <dbReference type="ARBA" id="ARBA00022741"/>
    </source>
</evidence>
<dbReference type="InterPro" id="IPR050398">
    <property type="entry name" value="HssS/ArlS-like"/>
</dbReference>
<dbReference type="PRINTS" id="PR00344">
    <property type="entry name" value="BCTRLSENSOR"/>
</dbReference>
<evidence type="ECO:0000256" key="14">
    <source>
        <dbReference type="SAM" id="Phobius"/>
    </source>
</evidence>
<evidence type="ECO:0000259" key="15">
    <source>
        <dbReference type="PROSITE" id="PS50109"/>
    </source>
</evidence>
<feature type="transmembrane region" description="Helical" evidence="14">
    <location>
        <begin position="81"/>
        <end position="98"/>
    </location>
</feature>
<comment type="subcellular location">
    <subcellularLocation>
        <location evidence="2">Cell membrane</location>
        <topology evidence="2">Multi-pass membrane protein</topology>
    </subcellularLocation>
</comment>
<organism evidence="16 17">
    <name type="scientific">Jeotgalibacillus haloalkalitolerans</name>
    <dbReference type="NCBI Taxonomy" id="3104292"/>
    <lineage>
        <taxon>Bacteria</taxon>
        <taxon>Bacillati</taxon>
        <taxon>Bacillota</taxon>
        <taxon>Bacilli</taxon>
        <taxon>Bacillales</taxon>
        <taxon>Caryophanaceae</taxon>
        <taxon>Jeotgalibacillus</taxon>
    </lineage>
</organism>
<evidence type="ECO:0000256" key="10">
    <source>
        <dbReference type="ARBA" id="ARBA00022840"/>
    </source>
</evidence>
<evidence type="ECO:0000256" key="13">
    <source>
        <dbReference type="ARBA" id="ARBA00023136"/>
    </source>
</evidence>
<dbReference type="PANTHER" id="PTHR45528">
    <property type="entry name" value="SENSOR HISTIDINE KINASE CPXA"/>
    <property type="match status" value="1"/>
</dbReference>
<name>A0ABU5KNC6_9BACL</name>
<dbReference type="EMBL" id="JAXQNN010000003">
    <property type="protein sequence ID" value="MDZ5712761.1"/>
    <property type="molecule type" value="Genomic_DNA"/>
</dbReference>
<keyword evidence="6" id="KW-0808">Transferase</keyword>
<keyword evidence="12" id="KW-0902">Two-component regulatory system</keyword>
<evidence type="ECO:0000256" key="6">
    <source>
        <dbReference type="ARBA" id="ARBA00022679"/>
    </source>
</evidence>
<accession>A0ABU5KNC6</accession>
<feature type="transmembrane region" description="Helical" evidence="14">
    <location>
        <begin position="179"/>
        <end position="198"/>
    </location>
</feature>
<keyword evidence="4" id="KW-1003">Cell membrane</keyword>
<comment type="catalytic activity">
    <reaction evidence="1">
        <text>ATP + protein L-histidine = ADP + protein N-phospho-L-histidine.</text>
        <dbReference type="EC" id="2.7.13.3"/>
    </reaction>
</comment>
<evidence type="ECO:0000256" key="7">
    <source>
        <dbReference type="ARBA" id="ARBA00022692"/>
    </source>
</evidence>
<feature type="transmembrane region" description="Helical" evidence="14">
    <location>
        <begin position="40"/>
        <end position="60"/>
    </location>
</feature>
<keyword evidence="5" id="KW-0597">Phosphoprotein</keyword>
<dbReference type="InterPro" id="IPR003661">
    <property type="entry name" value="HisK_dim/P_dom"/>
</dbReference>
<keyword evidence="8" id="KW-0547">Nucleotide-binding</keyword>
<dbReference type="Pfam" id="PF02518">
    <property type="entry name" value="HATPase_c"/>
    <property type="match status" value="1"/>
</dbReference>
<evidence type="ECO:0000313" key="16">
    <source>
        <dbReference type="EMBL" id="MDZ5712761.1"/>
    </source>
</evidence>
<dbReference type="Gene3D" id="1.10.287.130">
    <property type="match status" value="1"/>
</dbReference>
<keyword evidence="7 14" id="KW-0812">Transmembrane</keyword>
<dbReference type="InterPro" id="IPR036890">
    <property type="entry name" value="HATPase_C_sf"/>
</dbReference>
<feature type="transmembrane region" description="Helical" evidence="14">
    <location>
        <begin position="118"/>
        <end position="141"/>
    </location>
</feature>
<dbReference type="EC" id="2.7.13.3" evidence="3"/>
<evidence type="ECO:0000256" key="1">
    <source>
        <dbReference type="ARBA" id="ARBA00000085"/>
    </source>
</evidence>
<evidence type="ECO:0000256" key="12">
    <source>
        <dbReference type="ARBA" id="ARBA00023012"/>
    </source>
</evidence>
<dbReference type="PROSITE" id="PS50109">
    <property type="entry name" value="HIS_KIN"/>
    <property type="match status" value="1"/>
</dbReference>
<dbReference type="InterPro" id="IPR005467">
    <property type="entry name" value="His_kinase_dom"/>
</dbReference>
<dbReference type="InterPro" id="IPR003594">
    <property type="entry name" value="HATPase_dom"/>
</dbReference>
<comment type="caution">
    <text evidence="16">The sequence shown here is derived from an EMBL/GenBank/DDBJ whole genome shotgun (WGS) entry which is preliminary data.</text>
</comment>
<dbReference type="InterPro" id="IPR004358">
    <property type="entry name" value="Sig_transdc_His_kin-like_C"/>
</dbReference>